<gene>
    <name evidence="2" type="ORF">C8D98_2557</name>
</gene>
<organism evidence="2 3">
    <name type="scientific">Seleniivibrio woodruffii</name>
    <dbReference type="NCBI Taxonomy" id="1078050"/>
    <lineage>
        <taxon>Bacteria</taxon>
        <taxon>Pseudomonadati</taxon>
        <taxon>Deferribacterota</taxon>
        <taxon>Deferribacteres</taxon>
        <taxon>Deferribacterales</taxon>
        <taxon>Geovibrionaceae</taxon>
        <taxon>Seleniivibrio</taxon>
    </lineage>
</organism>
<dbReference type="AlphaFoldDB" id="A0A4R1K5N9"/>
<evidence type="ECO:0000313" key="2">
    <source>
        <dbReference type="EMBL" id="TCK58359.1"/>
    </source>
</evidence>
<feature type="chain" id="PRO_5020635087" description="Protease stability complex PrcB-like protein" evidence="1">
    <location>
        <begin position="19"/>
        <end position="137"/>
    </location>
</feature>
<name>A0A4R1K5N9_9BACT</name>
<evidence type="ECO:0000313" key="3">
    <source>
        <dbReference type="Proteomes" id="UP000294614"/>
    </source>
</evidence>
<dbReference type="Proteomes" id="UP000294614">
    <property type="component" value="Unassembled WGS sequence"/>
</dbReference>
<protein>
    <recommendedName>
        <fullName evidence="4">Protease stability complex PrcB-like protein</fullName>
    </recommendedName>
</protein>
<evidence type="ECO:0008006" key="4">
    <source>
        <dbReference type="Google" id="ProtNLM"/>
    </source>
</evidence>
<evidence type="ECO:0000256" key="1">
    <source>
        <dbReference type="SAM" id="SignalP"/>
    </source>
</evidence>
<dbReference type="EMBL" id="SMGG01000007">
    <property type="protein sequence ID" value="TCK58359.1"/>
    <property type="molecule type" value="Genomic_DNA"/>
</dbReference>
<accession>A0A4R1K5N9</accession>
<proteinExistence type="predicted"/>
<keyword evidence="3" id="KW-1185">Reference proteome</keyword>
<reference evidence="2 3" key="1">
    <citation type="submission" date="2019-03" db="EMBL/GenBank/DDBJ databases">
        <title>Genomic Encyclopedia of Type Strains, Phase IV (KMG-IV): sequencing the most valuable type-strain genomes for metagenomic binning, comparative biology and taxonomic classification.</title>
        <authorList>
            <person name="Goeker M."/>
        </authorList>
    </citation>
    <scope>NUCLEOTIDE SEQUENCE [LARGE SCALE GENOMIC DNA]</scope>
    <source>
        <strain evidence="2 3">DSM 24984</strain>
    </source>
</reference>
<keyword evidence="1" id="KW-0732">Signal</keyword>
<sequence length="137" mass="15484">MKIILSTLLILSAVMAFAMGDRSTLSSFEKVEGFASFSKPVYGVKIFNSEEEYAAFHKARALVSKNTATFDYGNFSLLTAYLGKEAGDSCINVYRIDETDKYIVVYAEPVKCDKEWQTPYVYYKIKKTDKPAKIIVK</sequence>
<comment type="caution">
    <text evidence="2">The sequence shown here is derived from an EMBL/GenBank/DDBJ whole genome shotgun (WGS) entry which is preliminary data.</text>
</comment>
<dbReference type="RefSeq" id="WP_132874533.1">
    <property type="nucleotide sequence ID" value="NZ_JBLJBI010000057.1"/>
</dbReference>
<feature type="signal peptide" evidence="1">
    <location>
        <begin position="1"/>
        <end position="18"/>
    </location>
</feature>